<keyword evidence="3" id="KW-1185">Reference proteome</keyword>
<feature type="region of interest" description="Disordered" evidence="1">
    <location>
        <begin position="66"/>
        <end position="94"/>
    </location>
</feature>
<sequence length="200" mass="21469">MFLLHTSQSPIPIDPSLTLYSSSYLPDLNPSLLYPLQDPSLPYQSLPSPLLHPFKTFPTLPVPPISPSSPLQDPPYPTSHSHLPALNPPHSSPPSIPSLPFQSLLCTFPTLLLFIPSSSHHPTEHSCDMMALQSTRNFTGKRCVLISCERGCRVGTALCYCGTVCGPLLLALSYCQSATNTRPQCQAALVGLGTGSSCGE</sequence>
<accession>A0AAE1ELY5</accession>
<proteinExistence type="predicted"/>
<dbReference type="AlphaFoldDB" id="A0AAE1ELY5"/>
<gene>
    <name evidence="2" type="ORF">Pcinc_036475</name>
</gene>
<protein>
    <submittedName>
        <fullName evidence="2">Uncharacterized protein</fullName>
    </submittedName>
</protein>
<dbReference type="Proteomes" id="UP001286313">
    <property type="component" value="Unassembled WGS sequence"/>
</dbReference>
<comment type="caution">
    <text evidence="2">The sequence shown here is derived from an EMBL/GenBank/DDBJ whole genome shotgun (WGS) entry which is preliminary data.</text>
</comment>
<name>A0AAE1ELY5_PETCI</name>
<evidence type="ECO:0000313" key="2">
    <source>
        <dbReference type="EMBL" id="KAK3857262.1"/>
    </source>
</evidence>
<evidence type="ECO:0000313" key="3">
    <source>
        <dbReference type="Proteomes" id="UP001286313"/>
    </source>
</evidence>
<reference evidence="2" key="1">
    <citation type="submission" date="2023-10" db="EMBL/GenBank/DDBJ databases">
        <title>Genome assemblies of two species of porcelain crab, Petrolisthes cinctipes and Petrolisthes manimaculis (Anomura: Porcellanidae).</title>
        <authorList>
            <person name="Angst P."/>
        </authorList>
    </citation>
    <scope>NUCLEOTIDE SEQUENCE</scope>
    <source>
        <strain evidence="2">PB745_01</strain>
        <tissue evidence="2">Gill</tissue>
    </source>
</reference>
<feature type="compositionally biased region" description="Pro residues" evidence="1">
    <location>
        <begin position="66"/>
        <end position="77"/>
    </location>
</feature>
<organism evidence="2 3">
    <name type="scientific">Petrolisthes cinctipes</name>
    <name type="common">Flat porcelain crab</name>
    <dbReference type="NCBI Taxonomy" id="88211"/>
    <lineage>
        <taxon>Eukaryota</taxon>
        <taxon>Metazoa</taxon>
        <taxon>Ecdysozoa</taxon>
        <taxon>Arthropoda</taxon>
        <taxon>Crustacea</taxon>
        <taxon>Multicrustacea</taxon>
        <taxon>Malacostraca</taxon>
        <taxon>Eumalacostraca</taxon>
        <taxon>Eucarida</taxon>
        <taxon>Decapoda</taxon>
        <taxon>Pleocyemata</taxon>
        <taxon>Anomura</taxon>
        <taxon>Galatheoidea</taxon>
        <taxon>Porcellanidae</taxon>
        <taxon>Petrolisthes</taxon>
    </lineage>
</organism>
<evidence type="ECO:0000256" key="1">
    <source>
        <dbReference type="SAM" id="MobiDB-lite"/>
    </source>
</evidence>
<dbReference type="EMBL" id="JAWQEG010005649">
    <property type="protein sequence ID" value="KAK3857262.1"/>
    <property type="molecule type" value="Genomic_DNA"/>
</dbReference>